<dbReference type="InterPro" id="IPR035445">
    <property type="entry name" value="GYF-like_dom_sf"/>
</dbReference>
<dbReference type="InterPro" id="IPR003169">
    <property type="entry name" value="GYF"/>
</dbReference>
<feature type="compositionally biased region" description="Basic and acidic residues" evidence="1">
    <location>
        <begin position="470"/>
        <end position="491"/>
    </location>
</feature>
<feature type="region of interest" description="Disordered" evidence="1">
    <location>
        <begin position="596"/>
        <end position="615"/>
    </location>
</feature>
<evidence type="ECO:0000256" key="1">
    <source>
        <dbReference type="SAM" id="MobiDB-lite"/>
    </source>
</evidence>
<dbReference type="SMART" id="SM00444">
    <property type="entry name" value="GYF"/>
    <property type="match status" value="1"/>
</dbReference>
<proteinExistence type="predicted"/>
<dbReference type="Proteomes" id="UP000065495">
    <property type="component" value="Chromosome 1"/>
</dbReference>
<dbReference type="VEuPathDB" id="FungiDB:KLMA_10810"/>
<dbReference type="Pfam" id="PF02213">
    <property type="entry name" value="GYF"/>
    <property type="match status" value="1"/>
</dbReference>
<dbReference type="RefSeq" id="XP_022674317.1">
    <property type="nucleotide sequence ID" value="XM_022822501.1"/>
</dbReference>
<dbReference type="EMBL" id="AP012213">
    <property type="protein sequence ID" value="BAO38432.1"/>
    <property type="molecule type" value="Genomic_DNA"/>
</dbReference>
<dbReference type="PANTHER" id="PTHR14445">
    <property type="entry name" value="GRB10 INTERACTING GYF PROTEIN"/>
    <property type="match status" value="1"/>
</dbReference>
<dbReference type="PROSITE" id="PS50829">
    <property type="entry name" value="GYF"/>
    <property type="match status" value="1"/>
</dbReference>
<feature type="compositionally biased region" description="Polar residues" evidence="1">
    <location>
        <begin position="26"/>
        <end position="44"/>
    </location>
</feature>
<feature type="compositionally biased region" description="Basic and acidic residues" evidence="1">
    <location>
        <begin position="429"/>
        <end position="450"/>
    </location>
</feature>
<feature type="compositionally biased region" description="Polar residues" evidence="1">
    <location>
        <begin position="596"/>
        <end position="609"/>
    </location>
</feature>
<name>W0T4B2_KLUMD</name>
<dbReference type="PANTHER" id="PTHR14445:SF36">
    <property type="entry name" value="FI03272P-RELATED"/>
    <property type="match status" value="1"/>
</dbReference>
<feature type="region of interest" description="Disordered" evidence="1">
    <location>
        <begin position="299"/>
        <end position="381"/>
    </location>
</feature>
<dbReference type="KEGG" id="kmx:KLMA_10810"/>
<reference evidence="3 4" key="1">
    <citation type="journal article" date="2015" name="Biotechnol. Biofuels">
        <title>Genetic basis of the highly efficient yeast Kluyveromyces marxianus: complete genome sequence and transcriptome analyses.</title>
        <authorList>
            <person name="Lertwattanasakul N."/>
            <person name="Kosaka T."/>
            <person name="Hosoyama A."/>
            <person name="Suzuki Y."/>
            <person name="Rodrussamee N."/>
            <person name="Matsutani M."/>
            <person name="Murata M."/>
            <person name="Fujimoto N."/>
            <person name="Suprayogi"/>
            <person name="Tsuchikane K."/>
            <person name="Limtong S."/>
            <person name="Fujita N."/>
            <person name="Yamada M."/>
        </authorList>
    </citation>
    <scope>NUCLEOTIDE SEQUENCE [LARGE SCALE GENOMIC DNA]</scope>
    <source>
        <strain evidence="4">DMKU3-1042 / BCC 29191 / NBRC 104275</strain>
    </source>
</reference>
<gene>
    <name evidence="3" type="primary">SYH1</name>
    <name evidence="3" type="ORF">KLMA_10810</name>
</gene>
<dbReference type="SUPFAM" id="SSF55277">
    <property type="entry name" value="GYF domain"/>
    <property type="match status" value="1"/>
</dbReference>
<feature type="compositionally biased region" description="Low complexity" evidence="1">
    <location>
        <begin position="409"/>
        <end position="428"/>
    </location>
</feature>
<accession>W0T4B2</accession>
<dbReference type="GeneID" id="34714460"/>
<sequence>MEYQKSSQFDYVHSINSVNSQLQDFSMSSSIGSPHPMSGSSTPLSGVPHLHRSTSLMDTLGIQRTHSPFESAASMKWSSGPNSNPTMSHGIPVGGSADIGIPAPPGLTLNAKQISWKYLDQTHQVQGPFDSQLMDQWYNSGFFNESLQLMPIQSLDPFQFSNRFIAFAELLRKTGTVNPFHTFDMICSNANPNINQVNNINQTSFFGSALPTSNQPVMGLHQQFDVPLFDTTPTLQNMQYTGSQLNIENPVELRENFQSPDLSHSEILQLKSEDGSYYHDTVVTVPYSKNIQVVDSFNQPKSGLESDKKRTIIQPPIKSSTESKTSEQKKEPVEPPSEKPKSEVNSTDFVKNISEDKKQETFTPAEESIPNNQTKKDKSFNDEIIQQLIIQEELERKKKEEKKKKKEQQQQQQQQQQQKQSKSDSLSTKSKDSFSNDQNHSEAHSNEHDISSPWSAPVKPAVQTINLSDIQKRDAEEKRRREQEREKREREAALKLQQALLEEEKKNKINVSSVASWANQNKLPLKVTTTPLSTSKPQQTQETSVEKIKYIEEQRKILEDIQKSQSQGKPEVSGSLGGWSSIAKKKALNEPIQSNKQVSNSFLNPGNTNSKKKILHGSTISIPTLKKGNSTTPTIAYSGNQSTSARKQFLSWCRSQMKLSPGVKVDSVLEMLLSLPPTMDSKEIISDTIYANSSVMEGRSFASEFIKRRIECEKSLNDPLTWSEALSLPQGDSDDWEFQVVSKKKGKKF</sequence>
<protein>
    <submittedName>
        <fullName evidence="3">Uncharacterized protein YPL105C</fullName>
    </submittedName>
</protein>
<feature type="domain" description="GYF" evidence="2">
    <location>
        <begin position="113"/>
        <end position="168"/>
    </location>
</feature>
<dbReference type="GO" id="GO:0005829">
    <property type="term" value="C:cytosol"/>
    <property type="evidence" value="ECO:0007669"/>
    <property type="project" value="TreeGrafter"/>
</dbReference>
<evidence type="ECO:0000313" key="3">
    <source>
        <dbReference type="EMBL" id="BAO38432.1"/>
    </source>
</evidence>
<feature type="region of interest" description="Disordered" evidence="1">
    <location>
        <begin position="26"/>
        <end position="45"/>
    </location>
</feature>
<evidence type="ECO:0000313" key="4">
    <source>
        <dbReference type="Proteomes" id="UP000065495"/>
    </source>
</evidence>
<organism evidence="3 4">
    <name type="scientific">Kluyveromyces marxianus (strain DMKU3-1042 / BCC 29191 / NBRC 104275)</name>
    <name type="common">Yeast</name>
    <name type="synonym">Candida kefyr</name>
    <dbReference type="NCBI Taxonomy" id="1003335"/>
    <lineage>
        <taxon>Eukaryota</taxon>
        <taxon>Fungi</taxon>
        <taxon>Dikarya</taxon>
        <taxon>Ascomycota</taxon>
        <taxon>Saccharomycotina</taxon>
        <taxon>Saccharomycetes</taxon>
        <taxon>Saccharomycetales</taxon>
        <taxon>Saccharomycetaceae</taxon>
        <taxon>Kluyveromyces</taxon>
    </lineage>
</organism>
<dbReference type="Gene3D" id="3.30.1490.40">
    <property type="match status" value="1"/>
</dbReference>
<dbReference type="OrthoDB" id="48509at2759"/>
<feature type="region of interest" description="Disordered" evidence="1">
    <location>
        <begin position="396"/>
        <end position="491"/>
    </location>
</feature>
<feature type="compositionally biased region" description="Basic and acidic residues" evidence="1">
    <location>
        <begin position="324"/>
        <end position="342"/>
    </location>
</feature>
<evidence type="ECO:0000259" key="2">
    <source>
        <dbReference type="PROSITE" id="PS50829"/>
    </source>
</evidence>
<dbReference type="InterPro" id="IPR051640">
    <property type="entry name" value="GRB10-interact_GYF"/>
</dbReference>
<dbReference type="AlphaFoldDB" id="W0T4B2"/>